<keyword evidence="2" id="KW-1133">Transmembrane helix</keyword>
<evidence type="ECO:0000313" key="3">
    <source>
        <dbReference type="EMBL" id="GAA5189259.1"/>
    </source>
</evidence>
<keyword evidence="4" id="KW-1185">Reference proteome</keyword>
<accession>A0ABP9S168</accession>
<proteinExistence type="predicted"/>
<dbReference type="RefSeq" id="WP_345316066.1">
    <property type="nucleotide sequence ID" value="NZ_BAABLF010000006.1"/>
</dbReference>
<comment type="caution">
    <text evidence="3">The sequence shown here is derived from an EMBL/GenBank/DDBJ whole genome shotgun (WGS) entry which is preliminary data.</text>
</comment>
<name>A0ABP9S168_9GAMM</name>
<keyword evidence="2" id="KW-0812">Transmembrane</keyword>
<keyword evidence="2" id="KW-0472">Membrane</keyword>
<gene>
    <name evidence="3" type="ORF">GCM10025772_11230</name>
</gene>
<feature type="compositionally biased region" description="Acidic residues" evidence="1">
    <location>
        <begin position="59"/>
        <end position="73"/>
    </location>
</feature>
<organism evidence="3 4">
    <name type="scientific">Ferrimonas gelatinilytica</name>
    <dbReference type="NCBI Taxonomy" id="1255257"/>
    <lineage>
        <taxon>Bacteria</taxon>
        <taxon>Pseudomonadati</taxon>
        <taxon>Pseudomonadota</taxon>
        <taxon>Gammaproteobacteria</taxon>
        <taxon>Alteromonadales</taxon>
        <taxon>Ferrimonadaceae</taxon>
        <taxon>Ferrimonas</taxon>
    </lineage>
</organism>
<sequence length="79" mass="9652">MEKWELWLLIFVVLAFIASNLVVLKHTTHFKLPPFFGKPKVTPEQKKKREQRKAQQDAWDNEDWDKDEWDDNDDWKKKP</sequence>
<evidence type="ECO:0000313" key="4">
    <source>
        <dbReference type="Proteomes" id="UP001501600"/>
    </source>
</evidence>
<feature type="compositionally biased region" description="Basic and acidic residues" evidence="1">
    <location>
        <begin position="41"/>
        <end position="55"/>
    </location>
</feature>
<feature type="region of interest" description="Disordered" evidence="1">
    <location>
        <begin position="32"/>
        <end position="79"/>
    </location>
</feature>
<dbReference type="InterPro" id="IPR021550">
    <property type="entry name" value="DUF2897"/>
</dbReference>
<evidence type="ECO:0000256" key="1">
    <source>
        <dbReference type="SAM" id="MobiDB-lite"/>
    </source>
</evidence>
<feature type="transmembrane region" description="Helical" evidence="2">
    <location>
        <begin position="6"/>
        <end position="24"/>
    </location>
</feature>
<protein>
    <recommendedName>
        <fullName evidence="5">DUF2897 domain-containing protein</fullName>
    </recommendedName>
</protein>
<dbReference type="Proteomes" id="UP001501600">
    <property type="component" value="Unassembled WGS sequence"/>
</dbReference>
<dbReference type="Pfam" id="PF11446">
    <property type="entry name" value="DUF2897"/>
    <property type="match status" value="1"/>
</dbReference>
<evidence type="ECO:0008006" key="5">
    <source>
        <dbReference type="Google" id="ProtNLM"/>
    </source>
</evidence>
<reference evidence="4" key="1">
    <citation type="journal article" date="2019" name="Int. J. Syst. Evol. Microbiol.">
        <title>The Global Catalogue of Microorganisms (GCM) 10K type strain sequencing project: providing services to taxonomists for standard genome sequencing and annotation.</title>
        <authorList>
            <consortium name="The Broad Institute Genomics Platform"/>
            <consortium name="The Broad Institute Genome Sequencing Center for Infectious Disease"/>
            <person name="Wu L."/>
            <person name="Ma J."/>
        </authorList>
    </citation>
    <scope>NUCLEOTIDE SEQUENCE [LARGE SCALE GENOMIC DNA]</scope>
    <source>
        <strain evidence="4">JCM 18720</strain>
    </source>
</reference>
<evidence type="ECO:0000256" key="2">
    <source>
        <dbReference type="SAM" id="Phobius"/>
    </source>
</evidence>
<dbReference type="EMBL" id="BAABLF010000006">
    <property type="protein sequence ID" value="GAA5189259.1"/>
    <property type="molecule type" value="Genomic_DNA"/>
</dbReference>